<sequence>MTGSEAEAEKQILGRITEMINQEKDLRDSLAQDSIDQSTEHARLARLEAELDQCWDLLRQRRARVAAGQDPEETRVRSASEVEDYLS</sequence>
<reference evidence="2 3" key="1">
    <citation type="submission" date="2013-05" db="EMBL/GenBank/DDBJ databases">
        <title>Genome sequence of Streptomyces sparsogenes DSM 40356.</title>
        <authorList>
            <person name="Coyne S."/>
            <person name="Seebeck F.P."/>
        </authorList>
    </citation>
    <scope>NUCLEOTIDE SEQUENCE [LARGE SCALE GENOMIC DNA]</scope>
    <source>
        <strain evidence="2 3">DSM 40356</strain>
    </source>
</reference>
<accession>A0A1R1SF84</accession>
<evidence type="ECO:0000256" key="1">
    <source>
        <dbReference type="SAM" id="MobiDB-lite"/>
    </source>
</evidence>
<evidence type="ECO:0000313" key="3">
    <source>
        <dbReference type="Proteomes" id="UP000186168"/>
    </source>
</evidence>
<proteinExistence type="predicted"/>
<evidence type="ECO:0008006" key="4">
    <source>
        <dbReference type="Google" id="ProtNLM"/>
    </source>
</evidence>
<evidence type="ECO:0000313" key="2">
    <source>
        <dbReference type="EMBL" id="OMI36906.1"/>
    </source>
</evidence>
<organism evidence="2 3">
    <name type="scientific">Streptomyces sparsogenes DSM 40356</name>
    <dbReference type="NCBI Taxonomy" id="1331668"/>
    <lineage>
        <taxon>Bacteria</taxon>
        <taxon>Bacillati</taxon>
        <taxon>Actinomycetota</taxon>
        <taxon>Actinomycetes</taxon>
        <taxon>Kitasatosporales</taxon>
        <taxon>Streptomycetaceae</taxon>
        <taxon>Streptomyces</taxon>
    </lineage>
</organism>
<protein>
    <recommendedName>
        <fullName evidence="4">DUF2630 domain-containing protein</fullName>
    </recommendedName>
</protein>
<feature type="region of interest" description="Disordered" evidence="1">
    <location>
        <begin position="64"/>
        <end position="87"/>
    </location>
</feature>
<keyword evidence="3" id="KW-1185">Reference proteome</keyword>
<dbReference type="Pfam" id="PF10944">
    <property type="entry name" value="DUF2630"/>
    <property type="match status" value="1"/>
</dbReference>
<name>A0A1R1SF84_9ACTN</name>
<gene>
    <name evidence="2" type="ORF">SPAR_24366</name>
</gene>
<dbReference type="InterPro" id="IPR020311">
    <property type="entry name" value="Uncharacterised_Rv0898c"/>
</dbReference>
<dbReference type="AlphaFoldDB" id="A0A1R1SF84"/>
<dbReference type="EMBL" id="ASQP01000321">
    <property type="protein sequence ID" value="OMI36906.1"/>
    <property type="molecule type" value="Genomic_DNA"/>
</dbReference>
<dbReference type="RefSeq" id="WP_076971189.1">
    <property type="nucleotide sequence ID" value="NZ_ASQP01000321.1"/>
</dbReference>
<comment type="caution">
    <text evidence="2">The sequence shown here is derived from an EMBL/GenBank/DDBJ whole genome shotgun (WGS) entry which is preliminary data.</text>
</comment>
<dbReference type="Proteomes" id="UP000186168">
    <property type="component" value="Unassembled WGS sequence"/>
</dbReference>